<accession>A0AAD7GNM6</accession>
<dbReference type="EMBL" id="JARKIE010000035">
    <property type="protein sequence ID" value="KAJ7696288.1"/>
    <property type="molecule type" value="Genomic_DNA"/>
</dbReference>
<evidence type="ECO:0000313" key="2">
    <source>
        <dbReference type="Proteomes" id="UP001221757"/>
    </source>
</evidence>
<evidence type="ECO:0000313" key="1">
    <source>
        <dbReference type="EMBL" id="KAJ7696288.1"/>
    </source>
</evidence>
<gene>
    <name evidence="1" type="ORF">B0H17DRAFT_1054097</name>
</gene>
<reference evidence="1" key="1">
    <citation type="submission" date="2023-03" db="EMBL/GenBank/DDBJ databases">
        <title>Massive genome expansion in bonnet fungi (Mycena s.s.) driven by repeated elements and novel gene families across ecological guilds.</title>
        <authorList>
            <consortium name="Lawrence Berkeley National Laboratory"/>
            <person name="Harder C.B."/>
            <person name="Miyauchi S."/>
            <person name="Viragh M."/>
            <person name="Kuo A."/>
            <person name="Thoen E."/>
            <person name="Andreopoulos B."/>
            <person name="Lu D."/>
            <person name="Skrede I."/>
            <person name="Drula E."/>
            <person name="Henrissat B."/>
            <person name="Morin E."/>
            <person name="Kohler A."/>
            <person name="Barry K."/>
            <person name="LaButti K."/>
            <person name="Morin E."/>
            <person name="Salamov A."/>
            <person name="Lipzen A."/>
            <person name="Mereny Z."/>
            <person name="Hegedus B."/>
            <person name="Baldrian P."/>
            <person name="Stursova M."/>
            <person name="Weitz H."/>
            <person name="Taylor A."/>
            <person name="Grigoriev I.V."/>
            <person name="Nagy L.G."/>
            <person name="Martin F."/>
            <person name="Kauserud H."/>
        </authorList>
    </citation>
    <scope>NUCLEOTIDE SEQUENCE</scope>
    <source>
        <strain evidence="1">CBHHK067</strain>
    </source>
</reference>
<name>A0AAD7GNM6_MYCRO</name>
<sequence>MWASATKYLSWAGVRAGTSRDIAADPTDWMRAPWASISRTEAPRAVLVVSGSRSVLVLGAAPLFGAFPGTPVVRARIRGSPVESYVRGRPAGREIIYRALSTCRAGQQRLQHTRFDRGGLTSGRSRQIAAVVAARKGQIAAGALPEGGGRRVRASSFRCRSQHETGIRAPRHCAHYRRSILVRFAAARGRTSSRQARDLRRFLRAKVRHPPLSYSVREADG</sequence>
<keyword evidence="2" id="KW-1185">Reference proteome</keyword>
<dbReference type="Proteomes" id="UP001221757">
    <property type="component" value="Unassembled WGS sequence"/>
</dbReference>
<comment type="caution">
    <text evidence="1">The sequence shown here is derived from an EMBL/GenBank/DDBJ whole genome shotgun (WGS) entry which is preliminary data.</text>
</comment>
<organism evidence="1 2">
    <name type="scientific">Mycena rosella</name>
    <name type="common">Pink bonnet</name>
    <name type="synonym">Agaricus rosellus</name>
    <dbReference type="NCBI Taxonomy" id="1033263"/>
    <lineage>
        <taxon>Eukaryota</taxon>
        <taxon>Fungi</taxon>
        <taxon>Dikarya</taxon>
        <taxon>Basidiomycota</taxon>
        <taxon>Agaricomycotina</taxon>
        <taxon>Agaricomycetes</taxon>
        <taxon>Agaricomycetidae</taxon>
        <taxon>Agaricales</taxon>
        <taxon>Marasmiineae</taxon>
        <taxon>Mycenaceae</taxon>
        <taxon>Mycena</taxon>
    </lineage>
</organism>
<dbReference type="AlphaFoldDB" id="A0AAD7GNM6"/>
<protein>
    <submittedName>
        <fullName evidence="1">Uncharacterized protein</fullName>
    </submittedName>
</protein>
<proteinExistence type="predicted"/>